<dbReference type="InterPro" id="IPR031982">
    <property type="entry name" value="PilE-like"/>
</dbReference>
<comment type="caution">
    <text evidence="3">The sequence shown here is derived from an EMBL/GenBank/DDBJ whole genome shotgun (WGS) entry which is preliminary data.</text>
</comment>
<feature type="region of interest" description="Disordered" evidence="1">
    <location>
        <begin position="122"/>
        <end position="142"/>
    </location>
</feature>
<dbReference type="InterPro" id="IPR045584">
    <property type="entry name" value="Pilin-like"/>
</dbReference>
<dbReference type="Proteomes" id="UP001429601">
    <property type="component" value="Unassembled WGS sequence"/>
</dbReference>
<organism evidence="3 4">
    <name type="scientific">Luteibacter jiangsuensis</name>
    <dbReference type="NCBI Taxonomy" id="637577"/>
    <lineage>
        <taxon>Bacteria</taxon>
        <taxon>Pseudomonadati</taxon>
        <taxon>Pseudomonadota</taxon>
        <taxon>Gammaproteobacteria</taxon>
        <taxon>Lysobacterales</taxon>
        <taxon>Rhodanobacteraceae</taxon>
        <taxon>Luteibacter</taxon>
    </lineage>
</organism>
<sequence length="142" mass="15541">MTGRTQQRDSRGFTLIELVIVVLIVAILAAVAIPSYRKYVIRSHRVDAQAALIDVAAREERYFYTKNAYTDSLDDLNASKTMAGDRYEIGVAVATSTAFRVEAKALNDQAAHDPECQTLTLNNLGAQGSTGTKTNDPVCWSK</sequence>
<evidence type="ECO:0000256" key="2">
    <source>
        <dbReference type="SAM" id="Phobius"/>
    </source>
</evidence>
<feature type="compositionally biased region" description="Polar residues" evidence="1">
    <location>
        <begin position="122"/>
        <end position="135"/>
    </location>
</feature>
<dbReference type="PROSITE" id="PS00409">
    <property type="entry name" value="PROKAR_NTER_METHYL"/>
    <property type="match status" value="1"/>
</dbReference>
<proteinExistence type="predicted"/>
<evidence type="ECO:0000313" key="4">
    <source>
        <dbReference type="Proteomes" id="UP001429601"/>
    </source>
</evidence>
<dbReference type="Pfam" id="PF16732">
    <property type="entry name" value="ComP_DUS"/>
    <property type="match status" value="1"/>
</dbReference>
<evidence type="ECO:0000256" key="1">
    <source>
        <dbReference type="SAM" id="MobiDB-lite"/>
    </source>
</evidence>
<keyword evidence="2" id="KW-0812">Transmembrane</keyword>
<keyword evidence="2" id="KW-1133">Transmembrane helix</keyword>
<gene>
    <name evidence="3" type="ORF">HBF26_03530</name>
</gene>
<evidence type="ECO:0000313" key="3">
    <source>
        <dbReference type="EMBL" id="NID03941.1"/>
    </source>
</evidence>
<dbReference type="RefSeq" id="WP_167123071.1">
    <property type="nucleotide sequence ID" value="NZ_JAAQQR010000001.1"/>
</dbReference>
<dbReference type="SUPFAM" id="SSF54523">
    <property type="entry name" value="Pili subunits"/>
    <property type="match status" value="1"/>
</dbReference>
<dbReference type="Pfam" id="PF07963">
    <property type="entry name" value="N_methyl"/>
    <property type="match status" value="1"/>
</dbReference>
<protein>
    <submittedName>
        <fullName evidence="3">Type IV pilin protein</fullName>
    </submittedName>
</protein>
<feature type="transmembrane region" description="Helical" evidence="2">
    <location>
        <begin position="12"/>
        <end position="33"/>
    </location>
</feature>
<keyword evidence="2" id="KW-0472">Membrane</keyword>
<dbReference type="NCBIfam" id="TIGR02532">
    <property type="entry name" value="IV_pilin_GFxxxE"/>
    <property type="match status" value="1"/>
</dbReference>
<dbReference type="InterPro" id="IPR012902">
    <property type="entry name" value="N_methyl_site"/>
</dbReference>
<dbReference type="Gene3D" id="3.30.700.10">
    <property type="entry name" value="Glycoprotein, Type 4 Pilin"/>
    <property type="match status" value="1"/>
</dbReference>
<accession>A0ABX0Q053</accession>
<reference evidence="3 4" key="1">
    <citation type="journal article" date="2011" name="Curr. Microbiol.">
        <title>Luteibacter jiangsuensis sp. nov.: a methamidophos-degrading bacterium isolated from a methamidophos-manufacturing factory.</title>
        <authorList>
            <person name="Wang L."/>
            <person name="Wang G.L."/>
            <person name="Li S.P."/>
            <person name="Jiang J.D."/>
        </authorList>
    </citation>
    <scope>NUCLEOTIDE SEQUENCE [LARGE SCALE GENOMIC DNA]</scope>
    <source>
        <strain evidence="3 4">CGMCC 1.10133</strain>
    </source>
</reference>
<dbReference type="EMBL" id="JAAQQR010000001">
    <property type="protein sequence ID" value="NID03941.1"/>
    <property type="molecule type" value="Genomic_DNA"/>
</dbReference>
<name>A0ABX0Q053_9GAMM</name>
<keyword evidence="4" id="KW-1185">Reference proteome</keyword>